<organism evidence="2 3">
    <name type="scientific">Neomoorella thermoacetica</name>
    <name type="common">Clostridium thermoaceticum</name>
    <dbReference type="NCBI Taxonomy" id="1525"/>
    <lineage>
        <taxon>Bacteria</taxon>
        <taxon>Bacillati</taxon>
        <taxon>Bacillota</taxon>
        <taxon>Clostridia</taxon>
        <taxon>Neomoorellales</taxon>
        <taxon>Neomoorellaceae</taxon>
        <taxon>Neomoorella</taxon>
    </lineage>
</organism>
<dbReference type="Gene3D" id="3.30.110.40">
    <property type="entry name" value="TusA-like domain"/>
    <property type="match status" value="1"/>
</dbReference>
<dbReference type="SUPFAM" id="SSF64307">
    <property type="entry name" value="SirA-like"/>
    <property type="match status" value="1"/>
</dbReference>
<dbReference type="OrthoDB" id="9797352at2"/>
<feature type="domain" description="UPF0033" evidence="1">
    <location>
        <begin position="5"/>
        <end position="69"/>
    </location>
</feature>
<dbReference type="InterPro" id="IPR036868">
    <property type="entry name" value="TusA-like_sf"/>
</dbReference>
<protein>
    <submittedName>
        <fullName evidence="2">SirA-like protein</fullName>
    </submittedName>
</protein>
<dbReference type="EMBL" id="MDDC01000004">
    <property type="protein sequence ID" value="OIQ60596.1"/>
    <property type="molecule type" value="Genomic_DNA"/>
</dbReference>
<comment type="caution">
    <text evidence="2">The sequence shown here is derived from an EMBL/GenBank/DDBJ whole genome shotgun (WGS) entry which is preliminary data.</text>
</comment>
<reference evidence="2 3" key="1">
    <citation type="submission" date="2016-08" db="EMBL/GenBank/DDBJ databases">
        <title>Genome-based comparison of Moorella thermoacetic strains.</title>
        <authorList>
            <person name="Poehlein A."/>
            <person name="Bengelsdorf F.R."/>
            <person name="Esser C."/>
            <person name="Duerre P."/>
            <person name="Daniel R."/>
        </authorList>
    </citation>
    <scope>NUCLEOTIDE SEQUENCE [LARGE SCALE GENOMIC DNA]</scope>
    <source>
        <strain evidence="2 3">DSM 21394</strain>
    </source>
</reference>
<dbReference type="Pfam" id="PF01206">
    <property type="entry name" value="TusA"/>
    <property type="match status" value="1"/>
</dbReference>
<dbReference type="AlphaFoldDB" id="A0A1J5NZ82"/>
<gene>
    <name evidence="2" type="ORF">MOTE_05600</name>
</gene>
<dbReference type="Proteomes" id="UP000182811">
    <property type="component" value="Unassembled WGS sequence"/>
</dbReference>
<sequence length="72" mass="7949">MSEWVDVRGHSCPLPLMKVKAVMDRGATEIKVHGDTPAARENITRLAENRNYAVTEAKTTPGDWKLVLTSKG</sequence>
<name>A0A1J5NZ82_NEOTH</name>
<proteinExistence type="predicted"/>
<dbReference type="InterPro" id="IPR001455">
    <property type="entry name" value="TusA-like"/>
</dbReference>
<evidence type="ECO:0000313" key="2">
    <source>
        <dbReference type="EMBL" id="OIQ60596.1"/>
    </source>
</evidence>
<evidence type="ECO:0000259" key="1">
    <source>
        <dbReference type="Pfam" id="PF01206"/>
    </source>
</evidence>
<evidence type="ECO:0000313" key="3">
    <source>
        <dbReference type="Proteomes" id="UP000182811"/>
    </source>
</evidence>
<accession>A0A1J5NZ82</accession>